<dbReference type="Proteomes" id="UP000027616">
    <property type="component" value="Chromosome I"/>
</dbReference>
<dbReference type="STRING" id="1433126.BN938_0133"/>
<name>A0A060R5W1_9BACT</name>
<sequence>MTSAILGFTNPDGTIKSIIINADGYSEYTGKILSEHYNTPELASQLIDGGDLPSLKPTLETCQYYKSRGEDWENIKPVVYRNFGWFLNNKENVDFLYLYQDGKWHYKN</sequence>
<dbReference type="AlphaFoldDB" id="A0A060R5W1"/>
<evidence type="ECO:0000313" key="2">
    <source>
        <dbReference type="Proteomes" id="UP000027616"/>
    </source>
</evidence>
<organism evidence="1 2">
    <name type="scientific">Mucinivorans hirudinis</name>
    <dbReference type="NCBI Taxonomy" id="1433126"/>
    <lineage>
        <taxon>Bacteria</taxon>
        <taxon>Pseudomonadati</taxon>
        <taxon>Bacteroidota</taxon>
        <taxon>Bacteroidia</taxon>
        <taxon>Bacteroidales</taxon>
        <taxon>Rikenellaceae</taxon>
        <taxon>Mucinivorans</taxon>
    </lineage>
</organism>
<accession>A0A060R5W1</accession>
<dbReference type="KEGG" id="rbc:BN938_0133"/>
<dbReference type="EMBL" id="HG934468">
    <property type="protein sequence ID" value="CDN30240.1"/>
    <property type="molecule type" value="Genomic_DNA"/>
</dbReference>
<gene>
    <name evidence="1" type="ORF">BN938_0133</name>
</gene>
<protein>
    <submittedName>
        <fullName evidence="1">Uncharacterized protein</fullName>
    </submittedName>
</protein>
<proteinExistence type="predicted"/>
<reference evidence="1 2" key="1">
    <citation type="journal article" date="2015" name="Genome Announc.">
        <title>Complete Genome Sequence of the Novel Leech Symbiont Mucinivorans hirudinis M3T.</title>
        <authorList>
            <person name="Nelson M.C."/>
            <person name="Bomar L."/>
            <person name="Graf J."/>
        </authorList>
    </citation>
    <scope>NUCLEOTIDE SEQUENCE [LARGE SCALE GENOMIC DNA]</scope>
    <source>
        <strain evidence="2">M3</strain>
    </source>
</reference>
<dbReference type="HOGENOM" id="CLU_2119842_0_0_10"/>
<keyword evidence="2" id="KW-1185">Reference proteome</keyword>
<evidence type="ECO:0000313" key="1">
    <source>
        <dbReference type="EMBL" id="CDN30240.1"/>
    </source>
</evidence>
<dbReference type="OrthoDB" id="281660at2"/>